<sequence length="161" mass="18364">MVISSPGMRDGTVRSRVGSLNRPYWQSGKKRLSRRFPVVFCCKVGGTPTPKRPSKVDVVVVWFQSYRVDPYNPTKITKNRARLGTDLTGQFSSRTSPRWLSMKFCCKVEDKCKLPWRKKPKGEGSLGKNGAARADPWAPQTLREVWDDVRVSIDRVFEARC</sequence>
<name>A0A2I0JFF8_PUNGR</name>
<protein>
    <submittedName>
        <fullName evidence="1">Uncharacterized protein</fullName>
    </submittedName>
</protein>
<evidence type="ECO:0000313" key="2">
    <source>
        <dbReference type="Proteomes" id="UP000233551"/>
    </source>
</evidence>
<keyword evidence="2" id="KW-1185">Reference proteome</keyword>
<dbReference type="Proteomes" id="UP000233551">
    <property type="component" value="Unassembled WGS sequence"/>
</dbReference>
<accession>A0A2I0JFF8</accession>
<organism evidence="1 2">
    <name type="scientific">Punica granatum</name>
    <name type="common">Pomegranate</name>
    <dbReference type="NCBI Taxonomy" id="22663"/>
    <lineage>
        <taxon>Eukaryota</taxon>
        <taxon>Viridiplantae</taxon>
        <taxon>Streptophyta</taxon>
        <taxon>Embryophyta</taxon>
        <taxon>Tracheophyta</taxon>
        <taxon>Spermatophyta</taxon>
        <taxon>Magnoliopsida</taxon>
        <taxon>eudicotyledons</taxon>
        <taxon>Gunneridae</taxon>
        <taxon>Pentapetalae</taxon>
        <taxon>rosids</taxon>
        <taxon>malvids</taxon>
        <taxon>Myrtales</taxon>
        <taxon>Lythraceae</taxon>
        <taxon>Punica</taxon>
    </lineage>
</organism>
<dbReference type="AlphaFoldDB" id="A0A2I0JFF8"/>
<gene>
    <name evidence="1" type="ORF">CRG98_024640</name>
</gene>
<evidence type="ECO:0000313" key="1">
    <source>
        <dbReference type="EMBL" id="PKI54968.1"/>
    </source>
</evidence>
<comment type="caution">
    <text evidence="1">The sequence shown here is derived from an EMBL/GenBank/DDBJ whole genome shotgun (WGS) entry which is preliminary data.</text>
</comment>
<dbReference type="EMBL" id="PGOL01001733">
    <property type="protein sequence ID" value="PKI54968.1"/>
    <property type="molecule type" value="Genomic_DNA"/>
</dbReference>
<proteinExistence type="predicted"/>
<reference evidence="1 2" key="1">
    <citation type="submission" date="2017-11" db="EMBL/GenBank/DDBJ databases">
        <title>De-novo sequencing of pomegranate (Punica granatum L.) genome.</title>
        <authorList>
            <person name="Akparov Z."/>
            <person name="Amiraslanov A."/>
            <person name="Hajiyeva S."/>
            <person name="Abbasov M."/>
            <person name="Kaur K."/>
            <person name="Hamwieh A."/>
            <person name="Solovyev V."/>
            <person name="Salamov A."/>
            <person name="Braich B."/>
            <person name="Kosarev P."/>
            <person name="Mahmoud A."/>
            <person name="Hajiyev E."/>
            <person name="Babayeva S."/>
            <person name="Izzatullayeva V."/>
            <person name="Mammadov A."/>
            <person name="Mammadov A."/>
            <person name="Sharifova S."/>
            <person name="Ojaghi J."/>
            <person name="Eynullazada K."/>
            <person name="Bayramov B."/>
            <person name="Abdulazimova A."/>
            <person name="Shahmuradov I."/>
        </authorList>
    </citation>
    <scope>NUCLEOTIDE SEQUENCE [LARGE SCALE GENOMIC DNA]</scope>
    <source>
        <strain evidence="2">cv. AG2017</strain>
        <tissue evidence="1">Leaf</tissue>
    </source>
</reference>